<dbReference type="EMBL" id="CP088100">
    <property type="protein sequence ID" value="UFW91004.1"/>
    <property type="molecule type" value="Genomic_DNA"/>
</dbReference>
<reference evidence="1" key="1">
    <citation type="submission" date="2021-11" db="EMBL/GenBank/DDBJ databases">
        <title>Australian commercial rhizobial inoculants.</title>
        <authorList>
            <person name="Kohlmeier M.G."/>
            <person name="O'Hara G.W."/>
            <person name="Colombi E."/>
            <person name="Ramsay J.P."/>
            <person name="Terpolilli J."/>
        </authorList>
    </citation>
    <scope>NUCLEOTIDE SEQUENCE</scope>
    <source>
        <strain evidence="1">CC829</strain>
    </source>
</reference>
<organism evidence="1 2">
    <name type="scientific">Bradyrhizobium barranii</name>
    <dbReference type="NCBI Taxonomy" id="2992140"/>
    <lineage>
        <taxon>Bacteria</taxon>
        <taxon>Pseudomonadati</taxon>
        <taxon>Pseudomonadota</taxon>
        <taxon>Alphaproteobacteria</taxon>
        <taxon>Hyphomicrobiales</taxon>
        <taxon>Nitrobacteraceae</taxon>
        <taxon>Bradyrhizobium</taxon>
    </lineage>
</organism>
<sequence length="123" mass="13885">MRNNDNDEAEIMRGIVRKTVSKLEPLCGSRMVAYEKVASVVGVSASWVRKFITVDGTPEPRWSVGYRLAKYYQELCDDLDRKAERERSKINEIVGGLNETDPLIREISLPAFLPDRPGGDLQS</sequence>
<dbReference type="Proteomes" id="UP001430990">
    <property type="component" value="Chromosome"/>
</dbReference>
<evidence type="ECO:0000313" key="1">
    <source>
        <dbReference type="EMBL" id="UFW91004.1"/>
    </source>
</evidence>
<name>A0ABY3QYA5_9BRAD</name>
<dbReference type="RefSeq" id="WP_231144986.1">
    <property type="nucleotide sequence ID" value="NZ_CP088100.1"/>
</dbReference>
<accession>A0ABY3QYA5</accession>
<proteinExistence type="predicted"/>
<keyword evidence="2" id="KW-1185">Reference proteome</keyword>
<evidence type="ECO:0008006" key="3">
    <source>
        <dbReference type="Google" id="ProtNLM"/>
    </source>
</evidence>
<evidence type="ECO:0000313" key="2">
    <source>
        <dbReference type="Proteomes" id="UP001430990"/>
    </source>
</evidence>
<protein>
    <recommendedName>
        <fullName evidence="3">DNA-binding protein</fullName>
    </recommendedName>
</protein>
<gene>
    <name evidence="1" type="ORF">BjapCC829_21675</name>
</gene>